<evidence type="ECO:0000256" key="1">
    <source>
        <dbReference type="ARBA" id="ARBA00022723"/>
    </source>
</evidence>
<sequence length="534" mass="54831">MGPPAFPPRSRGASTTSAAPRPRRAPRRGLMSATGVAAGCAPSGRGCGAGARAGGGAGRGGGRTGRGARGARGAGRTGGARGALRGRGARGGAGRGGARAGPRSHPRGRRRARGVSGRGRARPEAVRARGEQGPGRASAARATMATDELASKLSRRLQLEDEGGAEAPEQPGLNGAAAAAAAGAPDEAAEALGSADGELSAKLLRRADLNQGIGEPQSPSRRVFNPYTEFKEFSRKQIKDMEKMFKQYDAGRDGFIDLMELKLMMEKLGAPQTHLGLKNMIKEVDEDFDSKLSFREFLLIFRKAAAGELQEDSGLHVLARLSEIDVSTEGVKGAKSFFEAKVRSRRVGGALTPPQGRGLAQGSVVPAETGDGGADPFHPGCDPHGACRVCSMKSRHGPLSAALGHPEPRPPEGRSLKGGPQDGGAGPEARSVLLPGLTGTPAPPAPACRACGPQRRPPARASCSWCSTARGSSWVLTSRDTCFSLLLPLPVLARNSPSEGRPRPPASASGVDGMCPGLSVGPSLQLGVPGQETG</sequence>
<dbReference type="CDD" id="cd00051">
    <property type="entry name" value="EFh"/>
    <property type="match status" value="1"/>
</dbReference>
<dbReference type="Gene3D" id="1.10.238.10">
    <property type="entry name" value="EF-hand"/>
    <property type="match status" value="1"/>
</dbReference>
<dbReference type="Pfam" id="PF13499">
    <property type="entry name" value="EF-hand_7"/>
    <property type="match status" value="1"/>
</dbReference>
<dbReference type="Proteomes" id="UP000694391">
    <property type="component" value="Unplaced"/>
</dbReference>
<keyword evidence="3" id="KW-0106">Calcium</keyword>
<keyword evidence="7" id="KW-1185">Reference proteome</keyword>
<organism evidence="6 7">
    <name type="scientific">Canis lupus dingo</name>
    <name type="common">dingo</name>
    <dbReference type="NCBI Taxonomy" id="286419"/>
    <lineage>
        <taxon>Eukaryota</taxon>
        <taxon>Metazoa</taxon>
        <taxon>Chordata</taxon>
        <taxon>Craniata</taxon>
        <taxon>Vertebrata</taxon>
        <taxon>Euteleostomi</taxon>
        <taxon>Mammalia</taxon>
        <taxon>Eutheria</taxon>
        <taxon>Laurasiatheria</taxon>
        <taxon>Carnivora</taxon>
        <taxon>Caniformia</taxon>
        <taxon>Canidae</taxon>
        <taxon>Canis</taxon>
    </lineage>
</organism>
<proteinExistence type="predicted"/>
<feature type="region of interest" description="Disordered" evidence="4">
    <location>
        <begin position="398"/>
        <end position="439"/>
    </location>
</feature>
<reference evidence="6" key="2">
    <citation type="submission" date="2025-09" db="UniProtKB">
        <authorList>
            <consortium name="Ensembl"/>
        </authorList>
    </citation>
    <scope>IDENTIFICATION</scope>
</reference>
<feature type="region of interest" description="Disordered" evidence="4">
    <location>
        <begin position="493"/>
        <end position="534"/>
    </location>
</feature>
<feature type="compositionally biased region" description="Basic residues" evidence="4">
    <location>
        <begin position="102"/>
        <end position="113"/>
    </location>
</feature>
<dbReference type="SUPFAM" id="SSF47473">
    <property type="entry name" value="EF-hand"/>
    <property type="match status" value="1"/>
</dbReference>
<evidence type="ECO:0000256" key="2">
    <source>
        <dbReference type="ARBA" id="ARBA00022737"/>
    </source>
</evidence>
<dbReference type="AlphaFoldDB" id="A0A8C0JTC7"/>
<reference evidence="6" key="1">
    <citation type="submission" date="2025-08" db="UniProtKB">
        <authorList>
            <consortium name="Ensembl"/>
        </authorList>
    </citation>
    <scope>IDENTIFICATION</scope>
</reference>
<dbReference type="GeneTree" id="ENSGT00390000012058"/>
<protein>
    <submittedName>
        <fullName evidence="6">EF-hand domain family member D2</fullName>
    </submittedName>
</protein>
<dbReference type="Ensembl" id="ENSCAFT00020006794.1">
    <property type="protein sequence ID" value="ENSCAFP00020005884.1"/>
    <property type="gene ID" value="ENSCAFG00020004790.1"/>
</dbReference>
<dbReference type="PANTHER" id="PTHR13025:SF2">
    <property type="entry name" value="EF-HAND DOMAIN-CONTAINING PROTEIN D2"/>
    <property type="match status" value="1"/>
</dbReference>
<name>A0A8C0JTC7_CANLU</name>
<dbReference type="InterPro" id="IPR040365">
    <property type="entry name" value="EFHD1/2"/>
</dbReference>
<dbReference type="PROSITE" id="PS50222">
    <property type="entry name" value="EF_HAND_2"/>
    <property type="match status" value="2"/>
</dbReference>
<feature type="region of interest" description="Disordered" evidence="4">
    <location>
        <begin position="1"/>
        <end position="153"/>
    </location>
</feature>
<feature type="compositionally biased region" description="Basic and acidic residues" evidence="4">
    <location>
        <begin position="121"/>
        <end position="130"/>
    </location>
</feature>
<keyword evidence="2" id="KW-0677">Repeat</keyword>
<feature type="compositionally biased region" description="Gly residues" evidence="4">
    <location>
        <begin position="89"/>
        <end position="99"/>
    </location>
</feature>
<feature type="compositionally biased region" description="Basic and acidic residues" evidence="4">
    <location>
        <begin position="406"/>
        <end position="415"/>
    </location>
</feature>
<keyword evidence="1" id="KW-0479">Metal-binding</keyword>
<feature type="domain" description="EF-hand" evidence="5">
    <location>
        <begin position="272"/>
        <end position="307"/>
    </location>
</feature>
<accession>A0A8C0JTC7</accession>
<dbReference type="GO" id="GO:0005509">
    <property type="term" value="F:calcium ion binding"/>
    <property type="evidence" value="ECO:0007669"/>
    <property type="project" value="InterPro"/>
</dbReference>
<dbReference type="InterPro" id="IPR002048">
    <property type="entry name" value="EF_hand_dom"/>
</dbReference>
<feature type="compositionally biased region" description="Gly residues" evidence="4">
    <location>
        <begin position="45"/>
        <end position="81"/>
    </location>
</feature>
<dbReference type="PANTHER" id="PTHR13025">
    <property type="entry name" value="EF-HAND DOMAIN-CONTAINING PROTEIN D"/>
    <property type="match status" value="1"/>
</dbReference>
<dbReference type="FunFam" id="1.10.238.10:FF:000112">
    <property type="entry name" value="EF-hand domain family, member D2"/>
    <property type="match status" value="1"/>
</dbReference>
<gene>
    <name evidence="6" type="primary">EFHD2</name>
</gene>
<feature type="region of interest" description="Disordered" evidence="4">
    <location>
        <begin position="162"/>
        <end position="181"/>
    </location>
</feature>
<evidence type="ECO:0000256" key="3">
    <source>
        <dbReference type="ARBA" id="ARBA00022837"/>
    </source>
</evidence>
<dbReference type="InterPro" id="IPR011992">
    <property type="entry name" value="EF-hand-dom_pair"/>
</dbReference>
<dbReference type="SMART" id="SM00054">
    <property type="entry name" value="EFh"/>
    <property type="match status" value="2"/>
</dbReference>
<evidence type="ECO:0000259" key="5">
    <source>
        <dbReference type="PROSITE" id="PS50222"/>
    </source>
</evidence>
<evidence type="ECO:0000313" key="7">
    <source>
        <dbReference type="Proteomes" id="UP000694391"/>
    </source>
</evidence>
<feature type="domain" description="EF-hand" evidence="5">
    <location>
        <begin position="236"/>
        <end position="271"/>
    </location>
</feature>
<evidence type="ECO:0000256" key="4">
    <source>
        <dbReference type="SAM" id="MobiDB-lite"/>
    </source>
</evidence>
<evidence type="ECO:0000313" key="6">
    <source>
        <dbReference type="Ensembl" id="ENSCAFP00020005884.1"/>
    </source>
</evidence>